<dbReference type="GO" id="GO:0005524">
    <property type="term" value="F:ATP binding"/>
    <property type="evidence" value="ECO:0007669"/>
    <property type="project" value="UniProtKB-KW"/>
</dbReference>
<comment type="catalytic activity">
    <reaction evidence="8">
        <text>L-seryl-[protein] + ATP = O-phospho-L-seryl-[protein] + ADP + H(+)</text>
        <dbReference type="Rhea" id="RHEA:17989"/>
        <dbReference type="Rhea" id="RHEA-COMP:9863"/>
        <dbReference type="Rhea" id="RHEA-COMP:11604"/>
        <dbReference type="ChEBI" id="CHEBI:15378"/>
        <dbReference type="ChEBI" id="CHEBI:29999"/>
        <dbReference type="ChEBI" id="CHEBI:30616"/>
        <dbReference type="ChEBI" id="CHEBI:83421"/>
        <dbReference type="ChEBI" id="CHEBI:456216"/>
        <dbReference type="EC" id="2.7.11.1"/>
    </reaction>
</comment>
<feature type="region of interest" description="Disordered" evidence="9">
    <location>
        <begin position="543"/>
        <end position="585"/>
    </location>
</feature>
<dbReference type="GeneID" id="20808296"/>
<feature type="region of interest" description="Disordered" evidence="9">
    <location>
        <begin position="443"/>
        <end position="466"/>
    </location>
</feature>
<dbReference type="Gene3D" id="3.30.200.20">
    <property type="entry name" value="Phosphorylase Kinase, domain 1"/>
    <property type="match status" value="1"/>
</dbReference>
<feature type="compositionally biased region" description="Polar residues" evidence="9">
    <location>
        <begin position="629"/>
        <end position="643"/>
    </location>
</feature>
<dbReference type="OrthoDB" id="539158at2759"/>
<dbReference type="FunFam" id="1.10.510.10:FF:002219">
    <property type="entry name" value="Uncharacterized protein"/>
    <property type="match status" value="1"/>
</dbReference>
<organism evidence="11">
    <name type="scientific">Aphanomyces astaci</name>
    <name type="common">Crayfish plague agent</name>
    <dbReference type="NCBI Taxonomy" id="112090"/>
    <lineage>
        <taxon>Eukaryota</taxon>
        <taxon>Sar</taxon>
        <taxon>Stramenopiles</taxon>
        <taxon>Oomycota</taxon>
        <taxon>Saprolegniomycetes</taxon>
        <taxon>Saprolegniales</taxon>
        <taxon>Verrucalvaceae</taxon>
        <taxon>Aphanomyces</taxon>
    </lineage>
</organism>
<evidence type="ECO:0000256" key="1">
    <source>
        <dbReference type="ARBA" id="ARBA00012513"/>
    </source>
</evidence>
<dbReference type="PANTHER" id="PTHR43895:SF32">
    <property type="entry name" value="SERINE_THREONINE-PROTEIN KINASE CHK1"/>
    <property type="match status" value="1"/>
</dbReference>
<sequence length="643" mass="70834">MSDHRRRKLLLAQKVDRYDGQSIFVNGELRYELGGYLGGGTAGVVYEAFCPSTKQHVALKILNPIGYKLMPTSLLARCLVAIKGRQMEPEVATGLQPMRTEHVWWLVHQSSKQAIAAYEDPRSGAVKELTLPRCIEVWGTSFDAGDDDDASPTVRDVAVKGQVFKIPVVPKKFVKFARNRCSIYREISNMSELDAHVNVLRLDDTLELQQDSKCTIFLVLELAAGGELFDRIKLDCGTDEATARGYFKQLVSGVAFCHDSGVCHRDLKPENLLLADNEELSTLKIADFGLSAIFSITEYTNGDAATAIRRLRSVVGSPHYVAPEVLQDASGQGYDGAKADAWSIGVILYAMLAGKLPFGKDLLKCIRFDRFKKWSLQTKYDDDVEDPAQDVAATAVDFPEWFFPAHFSYDVKALLAQLMYPDPCLRLSVDEASKHRWVLDRPRRGGVERPGGEGLQHGTSSFVGEGNEKGVVKAPTGDLNNPFQDKAEDAMHRWPHQAQHHHGTGHIVRNMHNLHVSLTSPPPPVATSGVRKTTSSLFQQVVSPPSLTCSNSNSSHRGLGLHRPGYMPSVDESSPLHTPKHQQDRQDQAAECKTCKRTNCSCDEAEVAAVVKSDPFLSPPMAPLEDPVSGSNLSPTSFSLSTW</sequence>
<keyword evidence="5 11" id="KW-0418">Kinase</keyword>
<dbReference type="GO" id="GO:0007165">
    <property type="term" value="P:signal transduction"/>
    <property type="evidence" value="ECO:0007669"/>
    <property type="project" value="TreeGrafter"/>
</dbReference>
<proteinExistence type="predicted"/>
<dbReference type="PROSITE" id="PS00108">
    <property type="entry name" value="PROTEIN_KINASE_ST"/>
    <property type="match status" value="1"/>
</dbReference>
<dbReference type="RefSeq" id="XP_009829787.1">
    <property type="nucleotide sequence ID" value="XM_009831485.1"/>
</dbReference>
<dbReference type="EMBL" id="KI913125">
    <property type="protein sequence ID" value="ETV80840.1"/>
    <property type="molecule type" value="Genomic_DNA"/>
</dbReference>
<dbReference type="InterPro" id="IPR011009">
    <property type="entry name" value="Kinase-like_dom_sf"/>
</dbReference>
<evidence type="ECO:0000256" key="5">
    <source>
        <dbReference type="ARBA" id="ARBA00022777"/>
    </source>
</evidence>
<keyword evidence="2" id="KW-0723">Serine/threonine-protein kinase</keyword>
<gene>
    <name evidence="11" type="ORF">H257_06300</name>
</gene>
<dbReference type="STRING" id="112090.W4GMA8"/>
<dbReference type="PANTHER" id="PTHR43895">
    <property type="entry name" value="CALCIUM/CALMODULIN-DEPENDENT PROTEIN KINASE KINASE-RELATED"/>
    <property type="match status" value="1"/>
</dbReference>
<dbReference type="EC" id="2.7.11.1" evidence="1"/>
<reference evidence="11" key="1">
    <citation type="submission" date="2013-12" db="EMBL/GenBank/DDBJ databases">
        <title>The Genome Sequence of Aphanomyces astaci APO3.</title>
        <authorList>
            <consortium name="The Broad Institute Genomics Platform"/>
            <person name="Russ C."/>
            <person name="Tyler B."/>
            <person name="van West P."/>
            <person name="Dieguez-Uribeondo J."/>
            <person name="Young S.K."/>
            <person name="Zeng Q."/>
            <person name="Gargeya S."/>
            <person name="Fitzgerald M."/>
            <person name="Abouelleil A."/>
            <person name="Alvarado L."/>
            <person name="Chapman S.B."/>
            <person name="Gainer-Dewar J."/>
            <person name="Goldberg J."/>
            <person name="Griggs A."/>
            <person name="Gujja S."/>
            <person name="Hansen M."/>
            <person name="Howarth C."/>
            <person name="Imamovic A."/>
            <person name="Ireland A."/>
            <person name="Larimer J."/>
            <person name="McCowan C."/>
            <person name="Murphy C."/>
            <person name="Pearson M."/>
            <person name="Poon T.W."/>
            <person name="Priest M."/>
            <person name="Roberts A."/>
            <person name="Saif S."/>
            <person name="Shea T."/>
            <person name="Sykes S."/>
            <person name="Wortman J."/>
            <person name="Nusbaum C."/>
            <person name="Birren B."/>
        </authorList>
    </citation>
    <scope>NUCLEOTIDE SEQUENCE [LARGE SCALE GENOMIC DNA]</scope>
    <source>
        <strain evidence="11">APO3</strain>
    </source>
</reference>
<evidence type="ECO:0000256" key="8">
    <source>
        <dbReference type="ARBA" id="ARBA00048679"/>
    </source>
</evidence>
<dbReference type="InterPro" id="IPR008271">
    <property type="entry name" value="Ser/Thr_kinase_AS"/>
</dbReference>
<accession>W4GMA8</accession>
<dbReference type="SMART" id="SM00220">
    <property type="entry name" value="S_TKc"/>
    <property type="match status" value="1"/>
</dbReference>
<dbReference type="SUPFAM" id="SSF56112">
    <property type="entry name" value="Protein kinase-like (PK-like)"/>
    <property type="match status" value="1"/>
</dbReference>
<dbReference type="Gene3D" id="1.10.510.10">
    <property type="entry name" value="Transferase(Phosphotransferase) domain 1"/>
    <property type="match status" value="1"/>
</dbReference>
<feature type="region of interest" description="Disordered" evidence="9">
    <location>
        <begin position="615"/>
        <end position="643"/>
    </location>
</feature>
<keyword evidence="6" id="KW-0067">ATP-binding</keyword>
<keyword evidence="4" id="KW-0547">Nucleotide-binding</keyword>
<dbReference type="VEuPathDB" id="FungiDB:H257_06300"/>
<evidence type="ECO:0000256" key="6">
    <source>
        <dbReference type="ARBA" id="ARBA00022840"/>
    </source>
</evidence>
<dbReference type="AlphaFoldDB" id="W4GMA8"/>
<evidence type="ECO:0000256" key="9">
    <source>
        <dbReference type="SAM" id="MobiDB-lite"/>
    </source>
</evidence>
<feature type="domain" description="Protein kinase" evidence="10">
    <location>
        <begin position="31"/>
        <end position="438"/>
    </location>
</feature>
<evidence type="ECO:0000256" key="7">
    <source>
        <dbReference type="ARBA" id="ARBA00047899"/>
    </source>
</evidence>
<evidence type="ECO:0000313" key="11">
    <source>
        <dbReference type="EMBL" id="ETV80840.1"/>
    </source>
</evidence>
<protein>
    <recommendedName>
        <fullName evidence="1">non-specific serine/threonine protein kinase</fullName>
        <ecNumber evidence="1">2.7.11.1</ecNumber>
    </recommendedName>
</protein>
<dbReference type="Pfam" id="PF00069">
    <property type="entry name" value="Pkinase"/>
    <property type="match status" value="1"/>
</dbReference>
<comment type="catalytic activity">
    <reaction evidence="7">
        <text>L-threonyl-[protein] + ATP = O-phospho-L-threonyl-[protein] + ADP + H(+)</text>
        <dbReference type="Rhea" id="RHEA:46608"/>
        <dbReference type="Rhea" id="RHEA-COMP:11060"/>
        <dbReference type="Rhea" id="RHEA-COMP:11605"/>
        <dbReference type="ChEBI" id="CHEBI:15378"/>
        <dbReference type="ChEBI" id="CHEBI:30013"/>
        <dbReference type="ChEBI" id="CHEBI:30616"/>
        <dbReference type="ChEBI" id="CHEBI:61977"/>
        <dbReference type="ChEBI" id="CHEBI:456216"/>
        <dbReference type="EC" id="2.7.11.1"/>
    </reaction>
</comment>
<evidence type="ECO:0000259" key="10">
    <source>
        <dbReference type="PROSITE" id="PS50011"/>
    </source>
</evidence>
<feature type="compositionally biased region" description="Polar residues" evidence="9">
    <location>
        <begin position="543"/>
        <end position="556"/>
    </location>
</feature>
<dbReference type="InterPro" id="IPR000719">
    <property type="entry name" value="Prot_kinase_dom"/>
</dbReference>
<dbReference type="GO" id="GO:0004674">
    <property type="term" value="F:protein serine/threonine kinase activity"/>
    <property type="evidence" value="ECO:0007669"/>
    <property type="project" value="UniProtKB-KW"/>
</dbReference>
<dbReference type="PROSITE" id="PS50011">
    <property type="entry name" value="PROTEIN_KINASE_DOM"/>
    <property type="match status" value="1"/>
</dbReference>
<evidence type="ECO:0000256" key="3">
    <source>
        <dbReference type="ARBA" id="ARBA00022679"/>
    </source>
</evidence>
<name>W4GMA8_APHAT</name>
<evidence type="ECO:0000256" key="2">
    <source>
        <dbReference type="ARBA" id="ARBA00022527"/>
    </source>
</evidence>
<evidence type="ECO:0000256" key="4">
    <source>
        <dbReference type="ARBA" id="ARBA00022741"/>
    </source>
</evidence>
<keyword evidence="3" id="KW-0808">Transferase</keyword>